<feature type="transmembrane region" description="Helical" evidence="1">
    <location>
        <begin position="58"/>
        <end position="76"/>
    </location>
</feature>
<gene>
    <name evidence="2" type="ORF">MAE01_28580</name>
</gene>
<dbReference type="OrthoDB" id="1644899at2"/>
<comment type="caution">
    <text evidence="2">The sequence shown here is derived from an EMBL/GenBank/DDBJ whole genome shotgun (WGS) entry which is preliminary data.</text>
</comment>
<reference evidence="2 3" key="1">
    <citation type="submission" date="2019-07" db="EMBL/GenBank/DDBJ databases">
        <title>Whole genome shotgun sequence of Microbacterium aerolatum NBRC 103071.</title>
        <authorList>
            <person name="Hosoyama A."/>
            <person name="Uohara A."/>
            <person name="Ohji S."/>
            <person name="Ichikawa N."/>
        </authorList>
    </citation>
    <scope>NUCLEOTIDE SEQUENCE [LARGE SCALE GENOMIC DNA]</scope>
    <source>
        <strain evidence="2 3">NBRC 103071</strain>
    </source>
</reference>
<evidence type="ECO:0008006" key="4">
    <source>
        <dbReference type="Google" id="ProtNLM"/>
    </source>
</evidence>
<dbReference type="InterPro" id="IPR021299">
    <property type="entry name" value="DUF2871"/>
</dbReference>
<dbReference type="AlphaFoldDB" id="A0A511AI84"/>
<feature type="transmembrane region" description="Helical" evidence="1">
    <location>
        <begin position="88"/>
        <end position="111"/>
    </location>
</feature>
<keyword evidence="1" id="KW-1133">Transmembrane helix</keyword>
<evidence type="ECO:0000313" key="2">
    <source>
        <dbReference type="EMBL" id="GEK87682.1"/>
    </source>
</evidence>
<feature type="transmembrane region" description="Helical" evidence="1">
    <location>
        <begin position="20"/>
        <end position="38"/>
    </location>
</feature>
<keyword evidence="1" id="KW-0472">Membrane</keyword>
<keyword evidence="1" id="KW-0812">Transmembrane</keyword>
<evidence type="ECO:0000256" key="1">
    <source>
        <dbReference type="SAM" id="Phobius"/>
    </source>
</evidence>
<accession>A0A511AI84</accession>
<dbReference type="SUPFAM" id="SSF81442">
    <property type="entry name" value="Cytochrome c oxidase subunit I-like"/>
    <property type="match status" value="1"/>
</dbReference>
<proteinExistence type="predicted"/>
<dbReference type="EMBL" id="BJUW01000017">
    <property type="protein sequence ID" value="GEK87682.1"/>
    <property type="molecule type" value="Genomic_DNA"/>
</dbReference>
<dbReference type="Gene3D" id="1.20.210.10">
    <property type="entry name" value="Cytochrome c oxidase-like, subunit I domain"/>
    <property type="match status" value="1"/>
</dbReference>
<sequence length="153" mass="16712">MTREITPTSRTVSRSAQLQLLGAVAVYTVLGLAAGLFYREFTKLNGYPEGMMGQLGVAHTHILTLGMIVLLIVLVLERSFSLSSSRLFRWFFWIYNTGVVLTSAMLVWHGMLQVQGLASSKMIAGIAGLGHMLVGAGFVLLLLALLSAIRREE</sequence>
<dbReference type="Proteomes" id="UP000321225">
    <property type="component" value="Unassembled WGS sequence"/>
</dbReference>
<dbReference type="RefSeq" id="WP_147040531.1">
    <property type="nucleotide sequence ID" value="NZ_BJUW01000017.1"/>
</dbReference>
<organism evidence="2 3">
    <name type="scientific">Microbacterium aerolatum</name>
    <dbReference type="NCBI Taxonomy" id="153731"/>
    <lineage>
        <taxon>Bacteria</taxon>
        <taxon>Bacillati</taxon>
        <taxon>Actinomycetota</taxon>
        <taxon>Actinomycetes</taxon>
        <taxon>Micrococcales</taxon>
        <taxon>Microbacteriaceae</taxon>
        <taxon>Microbacterium</taxon>
    </lineage>
</organism>
<evidence type="ECO:0000313" key="3">
    <source>
        <dbReference type="Proteomes" id="UP000321225"/>
    </source>
</evidence>
<name>A0A511AI84_9MICO</name>
<dbReference type="Pfam" id="PF11070">
    <property type="entry name" value="DUF2871"/>
    <property type="match status" value="1"/>
</dbReference>
<protein>
    <recommendedName>
        <fullName evidence="4">DUF2871 domain-containing protein</fullName>
    </recommendedName>
</protein>
<dbReference type="InterPro" id="IPR036927">
    <property type="entry name" value="Cyt_c_oxase-like_su1_sf"/>
</dbReference>
<feature type="transmembrane region" description="Helical" evidence="1">
    <location>
        <begin position="123"/>
        <end position="149"/>
    </location>
</feature>
<keyword evidence="3" id="KW-1185">Reference proteome</keyword>